<proteinExistence type="predicted"/>
<dbReference type="AlphaFoldDB" id="C4LLU8"/>
<feature type="transmembrane region" description="Helical" evidence="6">
    <location>
        <begin position="336"/>
        <end position="357"/>
    </location>
</feature>
<comment type="subcellular location">
    <subcellularLocation>
        <location evidence="1">Cell membrane</location>
        <topology evidence="1">Multi-pass membrane protein</topology>
    </subcellularLocation>
</comment>
<dbReference type="Proteomes" id="UP000001473">
    <property type="component" value="Chromosome"/>
</dbReference>
<keyword evidence="2" id="KW-1003">Cell membrane</keyword>
<feature type="transmembrane region" description="Helical" evidence="6">
    <location>
        <begin position="21"/>
        <end position="42"/>
    </location>
</feature>
<dbReference type="Pfam" id="PF02687">
    <property type="entry name" value="FtsX"/>
    <property type="match status" value="1"/>
</dbReference>
<feature type="domain" description="ABC3 transporter permease C-terminal" evidence="7">
    <location>
        <begin position="63"/>
        <end position="178"/>
    </location>
</feature>
<keyword evidence="3 6" id="KW-0812">Transmembrane</keyword>
<reference evidence="8 9" key="1">
    <citation type="journal article" date="2008" name="J. Biotechnol.">
        <title>Ultrafast pyrosequencing of Corynebacterium kroppenstedtii DSM44385 revealed insights into the physiology of a lipophilic corynebacterium that lacks mycolic acids.</title>
        <authorList>
            <person name="Tauch A."/>
            <person name="Schneider J."/>
            <person name="Szczepanowski R."/>
            <person name="Tilker A."/>
            <person name="Viehoever P."/>
            <person name="Gartemann K.-H."/>
            <person name="Arnold W."/>
            <person name="Blom J."/>
            <person name="Brinkrolf K."/>
            <person name="Brune I."/>
            <person name="Goetker S."/>
            <person name="Weisshaar B."/>
            <person name="Goesmann A."/>
            <person name="Droege M."/>
            <person name="Puehler A."/>
        </authorList>
    </citation>
    <scope>NUCLEOTIDE SEQUENCE [LARGE SCALE GENOMIC DNA]</scope>
    <source>
        <strain evidence="9">DSM 44385 / JCM 11950 / CIP 105744 / CCUG 35717</strain>
    </source>
</reference>
<dbReference type="KEGG" id="ckp:ckrop_0056"/>
<feature type="transmembrane region" description="Helical" evidence="6">
    <location>
        <begin position="288"/>
        <end position="312"/>
    </location>
</feature>
<evidence type="ECO:0000313" key="9">
    <source>
        <dbReference type="Proteomes" id="UP000001473"/>
    </source>
</evidence>
<feature type="transmembrane region" description="Helical" evidence="6">
    <location>
        <begin position="151"/>
        <end position="178"/>
    </location>
</feature>
<accession>C4LLU8</accession>
<dbReference type="eggNOG" id="COG0577">
    <property type="taxonomic scope" value="Bacteria"/>
</dbReference>
<feature type="transmembrane region" description="Helical" evidence="6">
    <location>
        <begin position="54"/>
        <end position="77"/>
    </location>
</feature>
<gene>
    <name evidence="8" type="ordered locus">ckrop_0056</name>
</gene>
<feature type="transmembrane region" description="Helical" evidence="6">
    <location>
        <begin position="388"/>
        <end position="410"/>
    </location>
</feature>
<sequence length="463" mass="48635">MEKAFTVLKELRDLHPMAASILIVTAVSSWMLTLSLGLTIVGAQASGTDAGEQFAAIGGLQIALTCLSVILCAPSVVRLAIRQDSRRVALWQVIGASPRQARWRYVLLASLSSLVGSLLGAFLGYVSWPAFTDLVRRTGFLLTPGLESKSINIGALLSGPLSAFGVVLLATLFGSAAMSKIDPVQAVAETPEQRGKTGFLRLFPSIAIVAGIAVGYIAIANTSPVTKPDSLSGLISAYWGAALGLLLAYGISDKALVHPVVRLVGALFSFTKSDSWFIAKTSACRRSIVSTSVITPLVVAAASVGSVFGMVAQTKNVSVALGQSEEDLQVSPPGQIILVFGLPVIIAASSAIVSVYLTSRLRNHDITLLEVLGARPSTIRVAAVCESLIYYLSSTVIAFLMLAVNAFFMGKVLAAGPVPHASPVWFGSETFLLLTASFILLSISIIVPTMRSSSELNVTTLTR</sequence>
<protein>
    <submittedName>
        <fullName evidence="8">ABC-type transport system, permease protein</fullName>
    </submittedName>
</protein>
<dbReference type="STRING" id="645127.ckrop_0056"/>
<dbReference type="HOGENOM" id="CLU_044317_0_0_11"/>
<evidence type="ECO:0000256" key="2">
    <source>
        <dbReference type="ARBA" id="ARBA00022475"/>
    </source>
</evidence>
<keyword evidence="5 6" id="KW-0472">Membrane</keyword>
<keyword evidence="4 6" id="KW-1133">Transmembrane helix</keyword>
<dbReference type="RefSeq" id="WP_012730741.1">
    <property type="nucleotide sequence ID" value="NC_012704.1"/>
</dbReference>
<feature type="transmembrane region" description="Helical" evidence="6">
    <location>
        <begin position="231"/>
        <end position="252"/>
    </location>
</feature>
<organism evidence="8 9">
    <name type="scientific">Corynebacterium kroppenstedtii (strain DSM 44385 / JCM 11950 / CIP 105744 / CCUG 35717)</name>
    <dbReference type="NCBI Taxonomy" id="645127"/>
    <lineage>
        <taxon>Bacteria</taxon>
        <taxon>Bacillati</taxon>
        <taxon>Actinomycetota</taxon>
        <taxon>Actinomycetes</taxon>
        <taxon>Mycobacteriales</taxon>
        <taxon>Corynebacteriaceae</taxon>
        <taxon>Corynebacterium</taxon>
    </lineage>
</organism>
<evidence type="ECO:0000256" key="3">
    <source>
        <dbReference type="ARBA" id="ARBA00022692"/>
    </source>
</evidence>
<keyword evidence="9" id="KW-1185">Reference proteome</keyword>
<evidence type="ECO:0000256" key="4">
    <source>
        <dbReference type="ARBA" id="ARBA00022989"/>
    </source>
</evidence>
<dbReference type="EMBL" id="CP001620">
    <property type="protein sequence ID" value="ACR16853.1"/>
    <property type="molecule type" value="Genomic_DNA"/>
</dbReference>
<evidence type="ECO:0000313" key="8">
    <source>
        <dbReference type="EMBL" id="ACR16853.1"/>
    </source>
</evidence>
<name>C4LLU8_CORK4</name>
<feature type="transmembrane region" description="Helical" evidence="6">
    <location>
        <begin position="430"/>
        <end position="447"/>
    </location>
</feature>
<dbReference type="GO" id="GO:0005886">
    <property type="term" value="C:plasma membrane"/>
    <property type="evidence" value="ECO:0007669"/>
    <property type="project" value="UniProtKB-SubCell"/>
</dbReference>
<evidence type="ECO:0000256" key="5">
    <source>
        <dbReference type="ARBA" id="ARBA00023136"/>
    </source>
</evidence>
<dbReference type="InterPro" id="IPR003838">
    <property type="entry name" value="ABC3_permease_C"/>
</dbReference>
<evidence type="ECO:0000259" key="7">
    <source>
        <dbReference type="Pfam" id="PF02687"/>
    </source>
</evidence>
<evidence type="ECO:0000256" key="1">
    <source>
        <dbReference type="ARBA" id="ARBA00004651"/>
    </source>
</evidence>
<evidence type="ECO:0000256" key="6">
    <source>
        <dbReference type="SAM" id="Phobius"/>
    </source>
</evidence>
<feature type="transmembrane region" description="Helical" evidence="6">
    <location>
        <begin position="199"/>
        <end position="219"/>
    </location>
</feature>
<feature type="transmembrane region" description="Helical" evidence="6">
    <location>
        <begin position="105"/>
        <end position="131"/>
    </location>
</feature>